<dbReference type="PANTHER" id="PTHR30231:SF41">
    <property type="entry name" value="DNA POLYMERASE III SUBUNIT EPSILON"/>
    <property type="match status" value="1"/>
</dbReference>
<protein>
    <submittedName>
        <fullName evidence="5">DNA polymerase III subunit epsilon</fullName>
    </submittedName>
</protein>
<organism evidence="5 6">
    <name type="scientific">Desulfosarcina alkanivorans</name>
    <dbReference type="NCBI Taxonomy" id="571177"/>
    <lineage>
        <taxon>Bacteria</taxon>
        <taxon>Pseudomonadati</taxon>
        <taxon>Thermodesulfobacteriota</taxon>
        <taxon>Desulfobacteria</taxon>
        <taxon>Desulfobacterales</taxon>
        <taxon>Desulfosarcinaceae</taxon>
        <taxon>Desulfosarcina</taxon>
    </lineage>
</organism>
<keyword evidence="3" id="KW-1133">Transmembrane helix</keyword>
<dbReference type="NCBIfam" id="TIGR00573">
    <property type="entry name" value="dnaq"/>
    <property type="match status" value="1"/>
</dbReference>
<dbReference type="KEGG" id="dalk:DSCA_09450"/>
<dbReference type="SUPFAM" id="SSF55785">
    <property type="entry name" value="PYP-like sensor domain (PAS domain)"/>
    <property type="match status" value="1"/>
</dbReference>
<dbReference type="FunFam" id="3.30.420.10:FF:000045">
    <property type="entry name" value="3'-5' exonuclease DinG"/>
    <property type="match status" value="1"/>
</dbReference>
<name>A0A5K7YEZ4_9BACT</name>
<dbReference type="EMBL" id="AP021874">
    <property type="protein sequence ID" value="BBO67015.1"/>
    <property type="molecule type" value="Genomic_DNA"/>
</dbReference>
<dbReference type="GO" id="GO:0008408">
    <property type="term" value="F:3'-5' exonuclease activity"/>
    <property type="evidence" value="ECO:0007669"/>
    <property type="project" value="TreeGrafter"/>
</dbReference>
<dbReference type="InterPro" id="IPR006054">
    <property type="entry name" value="DnaQ"/>
</dbReference>
<feature type="domain" description="PAC" evidence="4">
    <location>
        <begin position="232"/>
        <end position="282"/>
    </location>
</feature>
<comment type="function">
    <text evidence="1">DNA polymerase III is a complex, multichain enzyme responsible for most of the replicative synthesis in bacteria. The epsilon subunit contain the editing function and is a proofreading 3'-5' exonuclease.</text>
</comment>
<dbReference type="InterPro" id="IPR000700">
    <property type="entry name" value="PAS-assoc_C"/>
</dbReference>
<dbReference type="InterPro" id="IPR012337">
    <property type="entry name" value="RNaseH-like_sf"/>
</dbReference>
<dbReference type="GO" id="GO:0003677">
    <property type="term" value="F:DNA binding"/>
    <property type="evidence" value="ECO:0007669"/>
    <property type="project" value="InterPro"/>
</dbReference>
<keyword evidence="3" id="KW-0472">Membrane</keyword>
<feature type="transmembrane region" description="Helical" evidence="3">
    <location>
        <begin position="50"/>
        <end position="71"/>
    </location>
</feature>
<accession>A0A5K7YEZ4</accession>
<dbReference type="OrthoDB" id="9804290at2"/>
<evidence type="ECO:0000259" key="4">
    <source>
        <dbReference type="PROSITE" id="PS50113"/>
    </source>
</evidence>
<dbReference type="Proteomes" id="UP000427906">
    <property type="component" value="Chromosome"/>
</dbReference>
<keyword evidence="6" id="KW-1185">Reference proteome</keyword>
<dbReference type="InterPro" id="IPR036397">
    <property type="entry name" value="RNaseH_sf"/>
</dbReference>
<dbReference type="GO" id="GO:0045004">
    <property type="term" value="P:DNA replication proofreading"/>
    <property type="evidence" value="ECO:0007669"/>
    <property type="project" value="TreeGrafter"/>
</dbReference>
<evidence type="ECO:0000256" key="2">
    <source>
        <dbReference type="ARBA" id="ARBA00026073"/>
    </source>
</evidence>
<reference evidence="5 6" key="1">
    <citation type="submission" date="2019-11" db="EMBL/GenBank/DDBJ databases">
        <title>Comparative genomics of hydrocarbon-degrading Desulfosarcina strains.</title>
        <authorList>
            <person name="Watanabe M."/>
            <person name="Kojima H."/>
            <person name="Fukui M."/>
        </authorList>
    </citation>
    <scope>NUCLEOTIDE SEQUENCE [LARGE SCALE GENOMIC DNA]</scope>
    <source>
        <strain evidence="5 6">PL12</strain>
    </source>
</reference>
<sequence length="728" mass="82493">MRLNNKFWLFAIVCMAFTTAIALTLAVLFWRQLNPSEQVLLIRLFKEQFWYFFSTGVFLFAAFGFTLDWFFRFYIIPLNQLIEETRVMSTVNPAHRLKIDGSREVTAIAELINAYGDRHEAARHLVDQTVESAKAKTEAEKNILATIMSELTQGVLICDTVGRILLYNRQAQRVLNKVQRPDVPDRDDDAAGEVPDGFIGLHRSIYSLIDRNLIQFALKDIQRKLDQDKANKSSHFVVVTRNRRQLRVETLPIMDEDKRFAGFVLIFSDITHQLENAGRLNQHLKNMAKSLRSSIAAIHSTVDLMIRFPDMAADEKKAFLGIISDETQSLSRLLRTELTGTSNYAKSRWPLSPILATDFISTLKDEALAIADLTVEVAECDARCMIRVDHFSLVLAMEFVLECLKKECQADCDRIRLTAPGNLVQVDLIWQGKPVKIETLRQWNECPLAGSQGGYPLTLKEVLEHHHAEIWPHTEDPSGTETCLRLFIPMVHSEGAPEDIRKVTLLPKGRPEFYDFDLFNQAGQTPEMENRMLGELTYTVFDTETTGLDPRGGDEIISIGAIRLVNGRLLHTETINQLVDPRRAVPAESFKYHGIDDAMLAGKPPIEKALSFLHRFAQNTVLVAHNAAFDMRMLQMKEKTTGIRFENPVLDTMHLSAFLHASHNDHTLDTIAGRLGVALTQRHDALGDAIATGEVFLKMIPLLNEKGIYTLKDALTASQRTYYARLKY</sequence>
<dbReference type="PANTHER" id="PTHR30231">
    <property type="entry name" value="DNA POLYMERASE III SUBUNIT EPSILON"/>
    <property type="match status" value="1"/>
</dbReference>
<dbReference type="GO" id="GO:0005829">
    <property type="term" value="C:cytosol"/>
    <property type="evidence" value="ECO:0007669"/>
    <property type="project" value="TreeGrafter"/>
</dbReference>
<dbReference type="SUPFAM" id="SSF53098">
    <property type="entry name" value="Ribonuclease H-like"/>
    <property type="match status" value="1"/>
</dbReference>
<comment type="subunit">
    <text evidence="2">DNA polymerase III contains a core (composed of alpha, epsilon and theta chains) that associates with a tau subunit. This core dimerizes to form the POLIII' complex. PolIII' associates with the gamma complex (composed of gamma, delta, delta', psi and chi chains) and with the beta chain to form the complete DNA polymerase III complex.</text>
</comment>
<evidence type="ECO:0000256" key="3">
    <source>
        <dbReference type="SAM" id="Phobius"/>
    </source>
</evidence>
<feature type="transmembrane region" description="Helical" evidence="3">
    <location>
        <begin position="7"/>
        <end position="30"/>
    </location>
</feature>
<dbReference type="GO" id="GO:0003887">
    <property type="term" value="F:DNA-directed DNA polymerase activity"/>
    <property type="evidence" value="ECO:0007669"/>
    <property type="project" value="InterPro"/>
</dbReference>
<evidence type="ECO:0000256" key="1">
    <source>
        <dbReference type="ARBA" id="ARBA00025483"/>
    </source>
</evidence>
<dbReference type="Gene3D" id="3.30.450.20">
    <property type="entry name" value="PAS domain"/>
    <property type="match status" value="1"/>
</dbReference>
<dbReference type="InterPro" id="IPR013520">
    <property type="entry name" value="Ribonucl_H"/>
</dbReference>
<dbReference type="AlphaFoldDB" id="A0A5K7YEZ4"/>
<evidence type="ECO:0000313" key="5">
    <source>
        <dbReference type="EMBL" id="BBO67015.1"/>
    </source>
</evidence>
<proteinExistence type="predicted"/>
<gene>
    <name evidence="5" type="ORF">DSCA_09450</name>
</gene>
<dbReference type="PROSITE" id="PS50113">
    <property type="entry name" value="PAC"/>
    <property type="match status" value="1"/>
</dbReference>
<dbReference type="RefSeq" id="WP_155315320.1">
    <property type="nucleotide sequence ID" value="NZ_AP021874.1"/>
</dbReference>
<evidence type="ECO:0000313" key="6">
    <source>
        <dbReference type="Proteomes" id="UP000427906"/>
    </source>
</evidence>
<dbReference type="InterPro" id="IPR035965">
    <property type="entry name" value="PAS-like_dom_sf"/>
</dbReference>
<dbReference type="CDD" id="cd06127">
    <property type="entry name" value="DEDDh"/>
    <property type="match status" value="1"/>
</dbReference>
<dbReference type="Gene3D" id="3.30.420.10">
    <property type="entry name" value="Ribonuclease H-like superfamily/Ribonuclease H"/>
    <property type="match status" value="1"/>
</dbReference>
<keyword evidence="3" id="KW-0812">Transmembrane</keyword>
<dbReference type="Pfam" id="PF00929">
    <property type="entry name" value="RNase_T"/>
    <property type="match status" value="1"/>
</dbReference>
<dbReference type="SMART" id="SM00479">
    <property type="entry name" value="EXOIII"/>
    <property type="match status" value="1"/>
</dbReference>